<feature type="region of interest" description="Disordered" evidence="2">
    <location>
        <begin position="260"/>
        <end position="433"/>
    </location>
</feature>
<dbReference type="OMA" id="YSHERPY"/>
<dbReference type="InterPro" id="IPR010515">
    <property type="entry name" value="Collagenase_NC10/endostatin"/>
</dbReference>
<reference evidence="6" key="2">
    <citation type="submission" date="2018-07" db="EMBL/GenBank/DDBJ databases">
        <authorList>
            <person name="Quirk P.G."/>
            <person name="Krulwich T.A."/>
        </authorList>
    </citation>
    <scope>NUCLEOTIDE SEQUENCE</scope>
</reference>
<dbReference type="PANTHER" id="PTHR24023">
    <property type="entry name" value="COLLAGEN ALPHA"/>
    <property type="match status" value="1"/>
</dbReference>
<reference evidence="5" key="1">
    <citation type="submission" date="2018-04" db="EMBL/GenBank/DDBJ databases">
        <authorList>
            <person name="Go L.Y."/>
            <person name="Mitchell J.A."/>
        </authorList>
    </citation>
    <scope>NUCLEOTIDE SEQUENCE</scope>
    <source>
        <tissue evidence="5">Whole organism</tissue>
    </source>
</reference>
<dbReference type="Pfam" id="PF06482">
    <property type="entry name" value="Endostatin"/>
    <property type="match status" value="1"/>
</dbReference>
<dbReference type="EMBL" id="UFQS01002662">
    <property type="protein sequence ID" value="SSX14478.1"/>
    <property type="molecule type" value="Genomic_DNA"/>
</dbReference>
<dbReference type="InterPro" id="IPR050149">
    <property type="entry name" value="Collagen_superfamily"/>
</dbReference>
<dbReference type="InterPro" id="IPR016187">
    <property type="entry name" value="CTDL_fold"/>
</dbReference>
<dbReference type="InterPro" id="IPR008160">
    <property type="entry name" value="Collagen"/>
</dbReference>
<evidence type="ECO:0000313" key="6">
    <source>
        <dbReference type="EMBL" id="SSX33884.1"/>
    </source>
</evidence>
<dbReference type="AlphaFoldDB" id="A0A336L9K1"/>
<feature type="compositionally biased region" description="Low complexity" evidence="2">
    <location>
        <begin position="317"/>
        <end position="328"/>
    </location>
</feature>
<dbReference type="EMBL" id="UFQT01002662">
    <property type="protein sequence ID" value="SSX33884.1"/>
    <property type="molecule type" value="Genomic_DNA"/>
</dbReference>
<dbReference type="GO" id="GO:0030020">
    <property type="term" value="F:extracellular matrix structural constituent conferring tensile strength"/>
    <property type="evidence" value="ECO:0007669"/>
    <property type="project" value="TreeGrafter"/>
</dbReference>
<dbReference type="GO" id="GO:0005615">
    <property type="term" value="C:extracellular space"/>
    <property type="evidence" value="ECO:0007669"/>
    <property type="project" value="TreeGrafter"/>
</dbReference>
<dbReference type="Gene3D" id="1.20.5.320">
    <property type="entry name" value="6-Phosphogluconate Dehydrogenase, domain 3"/>
    <property type="match status" value="1"/>
</dbReference>
<name>A0A336L9K1_CULSO</name>
<evidence type="ECO:0000259" key="3">
    <source>
        <dbReference type="Pfam" id="PF06482"/>
    </source>
</evidence>
<feature type="domain" description="Collagen type XV/XVIII trimerization" evidence="4">
    <location>
        <begin position="480"/>
        <end position="522"/>
    </location>
</feature>
<accession>A0A336L9K1</accession>
<keyword evidence="1" id="KW-0176">Collagen</keyword>
<feature type="domain" description="Collagenase NC10/endostatin" evidence="3">
    <location>
        <begin position="555"/>
        <end position="719"/>
    </location>
</feature>
<dbReference type="VEuPathDB" id="VectorBase:CSON007086"/>
<dbReference type="Pfam" id="PF20010">
    <property type="entry name" value="Collagen_trimer"/>
    <property type="match status" value="1"/>
</dbReference>
<dbReference type="Gene3D" id="3.10.100.10">
    <property type="entry name" value="Mannose-Binding Protein A, subunit A"/>
    <property type="match status" value="1"/>
</dbReference>
<dbReference type="Gene3D" id="3.40.1620.70">
    <property type="match status" value="1"/>
</dbReference>
<dbReference type="GO" id="GO:0005587">
    <property type="term" value="C:collagen type IV trimer"/>
    <property type="evidence" value="ECO:0007669"/>
    <property type="project" value="TreeGrafter"/>
</dbReference>
<feature type="compositionally biased region" description="Basic and acidic residues" evidence="2">
    <location>
        <begin position="330"/>
        <end position="339"/>
    </location>
</feature>
<feature type="compositionally biased region" description="Low complexity" evidence="2">
    <location>
        <begin position="109"/>
        <end position="129"/>
    </location>
</feature>
<sequence length="755" mass="78690">MNASSLGWDGKFHYDEKMPLGGIGWGQCGCNATNILELIEKDNQLREILRGPPGLPGKEGKAGIPGLTGAPGTAGQQGAMGPKGDKGDMGDIGPRGPEGMQGSKGDPGVDGVPGVQGPQGPPGSSSFSESYDESIMPSQVLRGGGNNPGPKGDKGDKGDLGLPGERGYQGSKGDRGDRGLMGAKGEKGHPGTNGMHGQKGEQGMPGINGIAGPQGERGLKGDKGSAGEMGPIGPAGPPGQTVFQTADGAFNHSCMCTPGPPGPPGPRGPAGFDGLPGSPGEAGLMGMVGPPGLPGERGEKGARGPAGPKGDSGIGSGSVVLGNGNGLDYIKGEKGDKGMRGRRGRTGPPGPIGPPGKLGEIGLTGWGRPGPPGMKGDPGPKGQKGESVVISGASRGEKGEPGRDGVDGRPGPPGPPGPPGLSIQGQKGEPGLEARIPHYENNREYRTGSFDELRNLNRHHSHGRHLSRGHAETGTLTVGSREALLKSTTLTPVGTFAYLIDEEAVLVRVKGGWKYIMLGTFVSLAPQQPAPATSAPEYASNLLNNIPQPVDGPSLRLAALNEPQSGNMKGISGIDYACYRQARRAGLLGTFKALLSSKIQNLETIVQASDRHLPVVNTRGDILFHSWKSIFNGNGGLFTQTPRIYSFNGKNVLTDPLWPQKILWHGSTQYGIRVESTFCDNWQSSARDTFGLASNLKNNHLVEQLEFSCDNRFIVLCIEVVSKSHRNKRSIESYNDNELTEDEYLNHLNNIETHQ</sequence>
<evidence type="ECO:0000313" key="5">
    <source>
        <dbReference type="EMBL" id="SSX14478.1"/>
    </source>
</evidence>
<evidence type="ECO:0000256" key="2">
    <source>
        <dbReference type="SAM" id="MobiDB-lite"/>
    </source>
</evidence>
<dbReference type="InterPro" id="IPR045463">
    <property type="entry name" value="XV/XVIII_trimerization_dom"/>
</dbReference>
<dbReference type="Pfam" id="PF01391">
    <property type="entry name" value="Collagen"/>
    <property type="match status" value="4"/>
</dbReference>
<protein>
    <submittedName>
        <fullName evidence="5">CSON007086 protein</fullName>
    </submittedName>
</protein>
<dbReference type="SUPFAM" id="SSF56436">
    <property type="entry name" value="C-type lectin-like"/>
    <property type="match status" value="1"/>
</dbReference>
<dbReference type="PANTHER" id="PTHR24023:SF1082">
    <property type="entry name" value="COLLAGEN TRIPLE HELIX REPEAT"/>
    <property type="match status" value="1"/>
</dbReference>
<feature type="region of interest" description="Disordered" evidence="2">
    <location>
        <begin position="48"/>
        <end position="222"/>
    </location>
</feature>
<feature type="compositionally biased region" description="Low complexity" evidence="2">
    <location>
        <begin position="62"/>
        <end position="82"/>
    </location>
</feature>
<feature type="compositionally biased region" description="Basic and acidic residues" evidence="2">
    <location>
        <begin position="395"/>
        <end position="407"/>
    </location>
</feature>
<evidence type="ECO:0000259" key="4">
    <source>
        <dbReference type="Pfam" id="PF20010"/>
    </source>
</evidence>
<dbReference type="GO" id="GO:0030198">
    <property type="term" value="P:extracellular matrix organization"/>
    <property type="evidence" value="ECO:0007669"/>
    <property type="project" value="TreeGrafter"/>
</dbReference>
<proteinExistence type="predicted"/>
<feature type="compositionally biased region" description="Basic and acidic residues" evidence="2">
    <location>
        <begin position="172"/>
        <end position="189"/>
    </location>
</feature>
<evidence type="ECO:0000256" key="1">
    <source>
        <dbReference type="ARBA" id="ARBA00023119"/>
    </source>
</evidence>
<dbReference type="InterPro" id="IPR016186">
    <property type="entry name" value="C-type_lectin-like/link_sf"/>
</dbReference>
<organism evidence="5">
    <name type="scientific">Culicoides sonorensis</name>
    <name type="common">Biting midge</name>
    <dbReference type="NCBI Taxonomy" id="179676"/>
    <lineage>
        <taxon>Eukaryota</taxon>
        <taxon>Metazoa</taxon>
        <taxon>Ecdysozoa</taxon>
        <taxon>Arthropoda</taxon>
        <taxon>Hexapoda</taxon>
        <taxon>Insecta</taxon>
        <taxon>Pterygota</taxon>
        <taxon>Neoptera</taxon>
        <taxon>Endopterygota</taxon>
        <taxon>Diptera</taxon>
        <taxon>Nematocera</taxon>
        <taxon>Chironomoidea</taxon>
        <taxon>Ceratopogonidae</taxon>
        <taxon>Ceratopogoninae</taxon>
        <taxon>Culicoides</taxon>
        <taxon>Monoculicoides</taxon>
    </lineage>
</organism>
<feature type="compositionally biased region" description="Pro residues" evidence="2">
    <location>
        <begin position="410"/>
        <end position="419"/>
    </location>
</feature>
<gene>
    <name evidence="5" type="primary">CSON007086</name>
</gene>